<keyword evidence="2" id="KW-1185">Reference proteome</keyword>
<gene>
    <name evidence="1" type="ORF">SCHPADRAFT_948305</name>
</gene>
<sequence>MEGDGDLDLGMESDGVVGIGRGLATGTWTWARVLGLAQGARALGFPNEGLVTSSVTRLKSGFVPAQTSVADRFLALYRHNSVP</sequence>
<organism evidence="1 2">
    <name type="scientific">Schizopora paradoxa</name>
    <dbReference type="NCBI Taxonomy" id="27342"/>
    <lineage>
        <taxon>Eukaryota</taxon>
        <taxon>Fungi</taxon>
        <taxon>Dikarya</taxon>
        <taxon>Basidiomycota</taxon>
        <taxon>Agaricomycotina</taxon>
        <taxon>Agaricomycetes</taxon>
        <taxon>Hymenochaetales</taxon>
        <taxon>Schizoporaceae</taxon>
        <taxon>Schizopora</taxon>
    </lineage>
</organism>
<dbReference type="AlphaFoldDB" id="A0A0H2R2U8"/>
<dbReference type="InParanoid" id="A0A0H2R2U8"/>
<accession>A0A0H2R2U8</accession>
<protein>
    <submittedName>
        <fullName evidence="1">Uncharacterized protein</fullName>
    </submittedName>
</protein>
<dbReference type="EMBL" id="KQ087004">
    <property type="protein sequence ID" value="KLO03808.1"/>
    <property type="molecule type" value="Genomic_DNA"/>
</dbReference>
<name>A0A0H2R2U8_9AGAM</name>
<evidence type="ECO:0000313" key="1">
    <source>
        <dbReference type="EMBL" id="KLO03808.1"/>
    </source>
</evidence>
<reference evidence="1 2" key="1">
    <citation type="submission" date="2015-04" db="EMBL/GenBank/DDBJ databases">
        <title>Complete genome sequence of Schizopora paradoxa KUC8140, a cosmopolitan wood degrader in East Asia.</title>
        <authorList>
            <consortium name="DOE Joint Genome Institute"/>
            <person name="Min B."/>
            <person name="Park H."/>
            <person name="Jang Y."/>
            <person name="Kim J.-J."/>
            <person name="Kim K.H."/>
            <person name="Pangilinan J."/>
            <person name="Lipzen A."/>
            <person name="Riley R."/>
            <person name="Grigoriev I.V."/>
            <person name="Spatafora J.W."/>
            <person name="Choi I.-G."/>
        </authorList>
    </citation>
    <scope>NUCLEOTIDE SEQUENCE [LARGE SCALE GENOMIC DNA]</scope>
    <source>
        <strain evidence="1 2">KUC8140</strain>
    </source>
</reference>
<evidence type="ECO:0000313" key="2">
    <source>
        <dbReference type="Proteomes" id="UP000053477"/>
    </source>
</evidence>
<dbReference type="Proteomes" id="UP000053477">
    <property type="component" value="Unassembled WGS sequence"/>
</dbReference>
<proteinExistence type="predicted"/>